<organism evidence="2 3">
    <name type="scientific">Cladophialophora chaetospira</name>
    <dbReference type="NCBI Taxonomy" id="386627"/>
    <lineage>
        <taxon>Eukaryota</taxon>
        <taxon>Fungi</taxon>
        <taxon>Dikarya</taxon>
        <taxon>Ascomycota</taxon>
        <taxon>Pezizomycotina</taxon>
        <taxon>Eurotiomycetes</taxon>
        <taxon>Chaetothyriomycetidae</taxon>
        <taxon>Chaetothyriales</taxon>
        <taxon>Herpotrichiellaceae</taxon>
        <taxon>Cladophialophora</taxon>
    </lineage>
</organism>
<evidence type="ECO:0000256" key="1">
    <source>
        <dbReference type="SAM" id="MobiDB-lite"/>
    </source>
</evidence>
<comment type="caution">
    <text evidence="2">The sequence shown here is derived from an EMBL/GenBank/DDBJ whole genome shotgun (WGS) entry which is preliminary data.</text>
</comment>
<protein>
    <submittedName>
        <fullName evidence="2">Uncharacterized protein</fullName>
    </submittedName>
</protein>
<feature type="region of interest" description="Disordered" evidence="1">
    <location>
        <begin position="122"/>
        <end position="146"/>
    </location>
</feature>
<dbReference type="EMBL" id="JAPDRK010000026">
    <property type="protein sequence ID" value="KAJ9602449.1"/>
    <property type="molecule type" value="Genomic_DNA"/>
</dbReference>
<gene>
    <name evidence="2" type="ORF">H2200_012991</name>
</gene>
<evidence type="ECO:0000313" key="2">
    <source>
        <dbReference type="EMBL" id="KAJ9602449.1"/>
    </source>
</evidence>
<name>A0AA39CBN5_9EURO</name>
<evidence type="ECO:0000313" key="3">
    <source>
        <dbReference type="Proteomes" id="UP001172673"/>
    </source>
</evidence>
<dbReference type="Proteomes" id="UP001172673">
    <property type="component" value="Unassembled WGS sequence"/>
</dbReference>
<accession>A0AA39CBN5</accession>
<keyword evidence="3" id="KW-1185">Reference proteome</keyword>
<proteinExistence type="predicted"/>
<sequence>MEFRRLRISVKTQELRQIYNPHPWKAPIVSSWCEIITDRIIISTSKLSPPLHDKDVLLRTDKAWYRWPFGKAIVLVNRDDGTEARLDSSEWKNMLMPSQLPTHIRCLSTLSILDINSIQYEDEADQEAPRSKTSTNTRVREAESTDFHVSEGRTLAVANAQRKGGVDLFDSEISSSEEHDDPDESHESLWAEGVDLRLDMLENEEDLKLGRETPDHQMLLTQLTRQAESARAIIRKWAA</sequence>
<reference evidence="2" key="1">
    <citation type="submission" date="2022-10" db="EMBL/GenBank/DDBJ databases">
        <title>Culturing micro-colonial fungi from biological soil crusts in the Mojave desert and describing Neophaeococcomyces mojavensis, and introducing the new genera and species Taxawa tesnikishii.</title>
        <authorList>
            <person name="Kurbessoian T."/>
            <person name="Stajich J.E."/>
        </authorList>
    </citation>
    <scope>NUCLEOTIDE SEQUENCE</scope>
    <source>
        <strain evidence="2">TK_41</strain>
    </source>
</reference>
<dbReference type="AlphaFoldDB" id="A0AA39CBN5"/>